<reference evidence="1" key="1">
    <citation type="journal article" date="2021" name="Nat. Commun.">
        <title>Genomic analyses provide insights into spinach domestication and the genetic basis of agronomic traits.</title>
        <authorList>
            <person name="Cai X."/>
            <person name="Sun X."/>
            <person name="Xu C."/>
            <person name="Sun H."/>
            <person name="Wang X."/>
            <person name="Ge C."/>
            <person name="Zhang Z."/>
            <person name="Wang Q."/>
            <person name="Fei Z."/>
            <person name="Jiao C."/>
            <person name="Wang Q."/>
        </authorList>
    </citation>
    <scope>NUCLEOTIDE SEQUENCE [LARGE SCALE GENOMIC DNA]</scope>
    <source>
        <strain evidence="1">cv. Varoflay</strain>
    </source>
</reference>
<accession>A0ABM3RAW3</accession>
<proteinExistence type="predicted"/>
<dbReference type="RefSeq" id="XP_056692745.1">
    <property type="nucleotide sequence ID" value="XM_056836767.1"/>
</dbReference>
<gene>
    <name evidence="2" type="primary">LOC110794151</name>
</gene>
<protein>
    <submittedName>
        <fullName evidence="2">Uncharacterized protein isoform X2</fullName>
    </submittedName>
</protein>
<sequence>MQPILVKDTKKTEFFLAVVKLAVSNSGAGGGEVLWSRCCVLLYSQFFLREKVRIVRVSASQGSHTVVAAICCCFRLLMFPSAVTVAVLLSLLHAVCCCCYCC</sequence>
<dbReference type="Proteomes" id="UP000813463">
    <property type="component" value="Chromosome 2"/>
</dbReference>
<dbReference type="GeneID" id="110794151"/>
<name>A0ABM3RAW3_SPIOL</name>
<evidence type="ECO:0000313" key="1">
    <source>
        <dbReference type="Proteomes" id="UP000813463"/>
    </source>
</evidence>
<keyword evidence="1" id="KW-1185">Reference proteome</keyword>
<reference evidence="2" key="2">
    <citation type="submission" date="2025-08" db="UniProtKB">
        <authorList>
            <consortium name="RefSeq"/>
        </authorList>
    </citation>
    <scope>IDENTIFICATION</scope>
    <source>
        <tissue evidence="2">Leaf</tissue>
    </source>
</reference>
<evidence type="ECO:0000313" key="2">
    <source>
        <dbReference type="RefSeq" id="XP_056692745.1"/>
    </source>
</evidence>
<organism evidence="1 2">
    <name type="scientific">Spinacia oleracea</name>
    <name type="common">Spinach</name>
    <dbReference type="NCBI Taxonomy" id="3562"/>
    <lineage>
        <taxon>Eukaryota</taxon>
        <taxon>Viridiplantae</taxon>
        <taxon>Streptophyta</taxon>
        <taxon>Embryophyta</taxon>
        <taxon>Tracheophyta</taxon>
        <taxon>Spermatophyta</taxon>
        <taxon>Magnoliopsida</taxon>
        <taxon>eudicotyledons</taxon>
        <taxon>Gunneridae</taxon>
        <taxon>Pentapetalae</taxon>
        <taxon>Caryophyllales</taxon>
        <taxon>Chenopodiaceae</taxon>
        <taxon>Chenopodioideae</taxon>
        <taxon>Anserineae</taxon>
        <taxon>Spinacia</taxon>
    </lineage>
</organism>